<dbReference type="EMBL" id="GDID01001175">
    <property type="protein sequence ID" value="JAP95431.1"/>
    <property type="molecule type" value="Transcribed_RNA"/>
</dbReference>
<gene>
    <name evidence="1" type="ORF">TPC1_11585</name>
</gene>
<dbReference type="AlphaFoldDB" id="A0A146KJ36"/>
<reference evidence="1" key="1">
    <citation type="submission" date="2015-07" db="EMBL/GenBank/DDBJ databases">
        <title>Adaptation to a free-living lifestyle via gene acquisitions in the diplomonad Trepomonas sp. PC1.</title>
        <authorList>
            <person name="Xu F."/>
            <person name="Jerlstrom-Hultqvist J."/>
            <person name="Kolisko M."/>
            <person name="Simpson A.G.B."/>
            <person name="Roger A.J."/>
            <person name="Svard S.G."/>
            <person name="Andersson J.O."/>
        </authorList>
    </citation>
    <scope>NUCLEOTIDE SEQUENCE</scope>
    <source>
        <strain evidence="1">PC1</strain>
    </source>
</reference>
<evidence type="ECO:0000313" key="1">
    <source>
        <dbReference type="EMBL" id="JAP95431.1"/>
    </source>
</evidence>
<accession>A0A146KJ36</accession>
<feature type="non-terminal residue" evidence="1">
    <location>
        <position position="1"/>
    </location>
</feature>
<organism evidence="1">
    <name type="scientific">Trepomonas sp. PC1</name>
    <dbReference type="NCBI Taxonomy" id="1076344"/>
    <lineage>
        <taxon>Eukaryota</taxon>
        <taxon>Metamonada</taxon>
        <taxon>Diplomonadida</taxon>
        <taxon>Hexamitidae</taxon>
        <taxon>Hexamitinae</taxon>
        <taxon>Trepomonas</taxon>
    </lineage>
</organism>
<proteinExistence type="predicted"/>
<protein>
    <submittedName>
        <fullName evidence="1">Uncharacterized protein</fullName>
    </submittedName>
</protein>
<sequence>IKLKISDIVNFVNPAAEQHTPSFYYLLLLAEYGPPQENCIISGSYKAPRKMTKYELKPIIQLYQSKVEHFLNTSVKNPKKFHQPIKFEVIQLLSTFMKKLQKPQIEYTTDFQEDTEISFSDFSFCIEKYWEEMTKWLCK</sequence>
<name>A0A146KJ36_9EUKA</name>